<reference evidence="3" key="1">
    <citation type="submission" date="2019-12" db="EMBL/GenBank/DDBJ databases">
        <title>High-Quality draft genome sequences of three cyanobacteria isolated from the limestone walls of the Old Cathedral of Coimbra.</title>
        <authorList>
            <person name="Tiago I."/>
            <person name="Soares F."/>
            <person name="Portugal A."/>
        </authorList>
    </citation>
    <scope>NUCLEOTIDE SEQUENCE</scope>
    <source>
        <strain evidence="3">A</strain>
    </source>
</reference>
<evidence type="ECO:0000259" key="2">
    <source>
        <dbReference type="Pfam" id="PF13579"/>
    </source>
</evidence>
<dbReference type="InterPro" id="IPR028098">
    <property type="entry name" value="Glyco_trans_4-like_N"/>
</dbReference>
<dbReference type="InterPro" id="IPR001296">
    <property type="entry name" value="Glyco_trans_1"/>
</dbReference>
<evidence type="ECO:0000259" key="1">
    <source>
        <dbReference type="Pfam" id="PF00534"/>
    </source>
</evidence>
<dbReference type="RefSeq" id="WP_162423396.1">
    <property type="nucleotide sequence ID" value="NZ_WVIE01000011.1"/>
</dbReference>
<keyword evidence="4" id="KW-1185">Reference proteome</keyword>
<accession>A0A8J7Z0H0</accession>
<feature type="domain" description="Glycosyltransferase subfamily 4-like N-terminal" evidence="2">
    <location>
        <begin position="13"/>
        <end position="170"/>
    </location>
</feature>
<organism evidence="3 4">
    <name type="scientific">Myxacorys almedinensis A</name>
    <dbReference type="NCBI Taxonomy" id="2690445"/>
    <lineage>
        <taxon>Bacteria</taxon>
        <taxon>Bacillati</taxon>
        <taxon>Cyanobacteriota</taxon>
        <taxon>Cyanophyceae</taxon>
        <taxon>Leptolyngbyales</taxon>
        <taxon>Leptolyngbyaceae</taxon>
        <taxon>Myxacorys</taxon>
        <taxon>Myxacorys almedinensis</taxon>
    </lineage>
</organism>
<dbReference type="Pfam" id="PF13579">
    <property type="entry name" value="Glyco_trans_4_4"/>
    <property type="match status" value="1"/>
</dbReference>
<dbReference type="PANTHER" id="PTHR12526">
    <property type="entry name" value="GLYCOSYLTRANSFERASE"/>
    <property type="match status" value="1"/>
</dbReference>
<name>A0A8J7Z0H0_9CYAN</name>
<evidence type="ECO:0000313" key="3">
    <source>
        <dbReference type="EMBL" id="NDJ17879.1"/>
    </source>
</evidence>
<dbReference type="Gene3D" id="3.40.50.2000">
    <property type="entry name" value="Glycogen Phosphorylase B"/>
    <property type="match status" value="2"/>
</dbReference>
<evidence type="ECO:0000313" key="4">
    <source>
        <dbReference type="Proteomes" id="UP000646053"/>
    </source>
</evidence>
<dbReference type="GO" id="GO:0016757">
    <property type="term" value="F:glycosyltransferase activity"/>
    <property type="evidence" value="ECO:0007669"/>
    <property type="project" value="InterPro"/>
</dbReference>
<dbReference type="Proteomes" id="UP000646053">
    <property type="component" value="Unassembled WGS sequence"/>
</dbReference>
<sequence length="380" mass="41797">MQVTFVIHAVTSGGAERVMSILANAWAAKGWSITLLTFDDGSAPPFYPINPQVKHIPLGVLGSSSNLLAATRHNIKRIRTLRSAIRASQPDIIVSFLDTTNVLTLLATQQLGIPVIVNEQIHPAMWSIGRIWEWLRQWSYPNASQVVAVTERALSYFSPQVQARGCVIPNPALAVESSEQPLTPYLAKPSLIAMGRLDGQKGFDLLLAAFAQLKDRHPEWTLTILGEGALRAELESLREQLELSDRVHFLGVVNNPNDFLKQADIFVMSSRFEGFPNALCEAMACGLAVISADCPSGPSEIIRHGVDGLLVPTENVSALAGAMERLMSDTEERNRLASHAPEVTERFSLEKIIEMWENLLAKVIQKRTNQYVTKVSLSQG</sequence>
<feature type="domain" description="Glycosyl transferase family 1" evidence="1">
    <location>
        <begin position="185"/>
        <end position="341"/>
    </location>
</feature>
<gene>
    <name evidence="3" type="ORF">GS601_11335</name>
</gene>
<dbReference type="AlphaFoldDB" id="A0A8J7Z0H0"/>
<dbReference type="EMBL" id="WVIE01000011">
    <property type="protein sequence ID" value="NDJ17879.1"/>
    <property type="molecule type" value="Genomic_DNA"/>
</dbReference>
<protein>
    <submittedName>
        <fullName evidence="3">Glycosyltransferase</fullName>
    </submittedName>
</protein>
<proteinExistence type="predicted"/>
<dbReference type="CDD" id="cd03820">
    <property type="entry name" value="GT4_AmsD-like"/>
    <property type="match status" value="1"/>
</dbReference>
<dbReference type="SUPFAM" id="SSF53756">
    <property type="entry name" value="UDP-Glycosyltransferase/glycogen phosphorylase"/>
    <property type="match status" value="1"/>
</dbReference>
<comment type="caution">
    <text evidence="3">The sequence shown here is derived from an EMBL/GenBank/DDBJ whole genome shotgun (WGS) entry which is preliminary data.</text>
</comment>
<dbReference type="Pfam" id="PF00534">
    <property type="entry name" value="Glycos_transf_1"/>
    <property type="match status" value="1"/>
</dbReference>